<dbReference type="PANTHER" id="PTHR32182:SF25">
    <property type="entry name" value="SLR1056 PROTEIN"/>
    <property type="match status" value="1"/>
</dbReference>
<dbReference type="FunFam" id="3.40.50.300:FF:002534">
    <property type="entry name" value="Putative RecF protein"/>
    <property type="match status" value="1"/>
</dbReference>
<reference evidence="3" key="1">
    <citation type="submission" date="2015-03" db="EMBL/GenBank/DDBJ databases">
        <authorList>
            <consortium name="Pathogen Informatics"/>
        </authorList>
    </citation>
    <scope>NUCLEOTIDE SEQUENCE [LARGE SCALE GENOMIC DNA]</scope>
    <source>
        <strain evidence="3">R148</strain>
    </source>
</reference>
<dbReference type="Proteomes" id="UP000043316">
    <property type="component" value="Unassembled WGS sequence"/>
</dbReference>
<evidence type="ECO:0000313" key="3">
    <source>
        <dbReference type="Proteomes" id="UP000043316"/>
    </source>
</evidence>
<organism evidence="2 3">
    <name type="scientific">Yersinia intermedia</name>
    <dbReference type="NCBI Taxonomy" id="631"/>
    <lineage>
        <taxon>Bacteria</taxon>
        <taxon>Pseudomonadati</taxon>
        <taxon>Pseudomonadota</taxon>
        <taxon>Gammaproteobacteria</taxon>
        <taxon>Enterobacterales</taxon>
        <taxon>Yersiniaceae</taxon>
        <taxon>Yersinia</taxon>
    </lineage>
</organism>
<dbReference type="EMBL" id="CWJI01000001">
    <property type="protein sequence ID" value="CRY53828.1"/>
    <property type="molecule type" value="Genomic_DNA"/>
</dbReference>
<dbReference type="PANTHER" id="PTHR32182">
    <property type="entry name" value="DNA REPLICATION AND REPAIR PROTEIN RECF"/>
    <property type="match status" value="1"/>
</dbReference>
<sequence>MITRLAISGYRSLRDVVLELGQLNVITGANGSGKSSLYRALRLLSDIGQGQVIQSLAAEGGLQSTLWAGPESFSKAMKLGEQPIQGTVRHHPVSLKLGFAGDDYGYAIDLGLPPPRRSYFARDPEIKIESLWCGNILTHNTLFAERRGPRVRVRDERGSWREAYHGLAAHDSIMTHSTDPRDAPEILLMRERMRAWRFYDNLRTDRHAPARQLQIGTYTPVLASDGSDLAAALQTIIEIGDADALNHTIADAFSGTTLEILPNFEIQLSQQGLLRPLKVAELSDGTLRYLLLVAALLSPRPPEMMILNEPEISLHVDLLKPLARLIGQAARHTQVIVVSHAAELVGALQEEAHCNQILLDKQWSETHVQQENIPEWEWPTR</sequence>
<dbReference type="InterPro" id="IPR027417">
    <property type="entry name" value="P-loop_NTPase"/>
</dbReference>
<evidence type="ECO:0000259" key="1">
    <source>
        <dbReference type="Pfam" id="PF13304"/>
    </source>
</evidence>
<dbReference type="Pfam" id="PF13304">
    <property type="entry name" value="AAA_21"/>
    <property type="match status" value="1"/>
</dbReference>
<dbReference type="InterPro" id="IPR014555">
    <property type="entry name" value="RecF-like"/>
</dbReference>
<dbReference type="GO" id="GO:0000731">
    <property type="term" value="P:DNA synthesis involved in DNA repair"/>
    <property type="evidence" value="ECO:0007669"/>
    <property type="project" value="TreeGrafter"/>
</dbReference>
<dbReference type="PIRSF" id="PIRSF029347">
    <property type="entry name" value="RecF"/>
    <property type="match status" value="1"/>
</dbReference>
<dbReference type="GO" id="GO:0005524">
    <property type="term" value="F:ATP binding"/>
    <property type="evidence" value="ECO:0007669"/>
    <property type="project" value="InterPro"/>
</dbReference>
<evidence type="ECO:0000313" key="2">
    <source>
        <dbReference type="EMBL" id="CRY53828.1"/>
    </source>
</evidence>
<dbReference type="RefSeq" id="WP_019210045.1">
    <property type="nucleotide sequence ID" value="NZ_CWJI01000001.1"/>
</dbReference>
<dbReference type="InterPro" id="IPR003959">
    <property type="entry name" value="ATPase_AAA_core"/>
</dbReference>
<protein>
    <submittedName>
        <fullName evidence="2">Putative ATPase</fullName>
    </submittedName>
</protein>
<dbReference type="SUPFAM" id="SSF52540">
    <property type="entry name" value="P-loop containing nucleoside triphosphate hydrolases"/>
    <property type="match status" value="1"/>
</dbReference>
<accession>A0A0H5LRU9</accession>
<dbReference type="GO" id="GO:0016887">
    <property type="term" value="F:ATP hydrolysis activity"/>
    <property type="evidence" value="ECO:0007669"/>
    <property type="project" value="InterPro"/>
</dbReference>
<dbReference type="GeneID" id="61814679"/>
<proteinExistence type="predicted"/>
<dbReference type="FunFam" id="3.40.50.300:FF:002708">
    <property type="entry name" value="FeS assembly ATPase SufC"/>
    <property type="match status" value="1"/>
</dbReference>
<gene>
    <name evidence="2" type="ORF">ERS008476_00732</name>
</gene>
<name>A0A0H5LRU9_YERIN</name>
<feature type="domain" description="ATPase AAA-type core" evidence="1">
    <location>
        <begin position="23"/>
        <end position="345"/>
    </location>
</feature>
<dbReference type="GO" id="GO:0006302">
    <property type="term" value="P:double-strand break repair"/>
    <property type="evidence" value="ECO:0007669"/>
    <property type="project" value="TreeGrafter"/>
</dbReference>
<dbReference type="Gene3D" id="3.40.50.300">
    <property type="entry name" value="P-loop containing nucleotide triphosphate hydrolases"/>
    <property type="match status" value="2"/>
</dbReference>
<dbReference type="AlphaFoldDB" id="A0A0H5LRU9"/>